<evidence type="ECO:0000313" key="4">
    <source>
        <dbReference type="EMBL" id="MBC5734664.1"/>
    </source>
</evidence>
<dbReference type="Gene3D" id="1.20.120.1760">
    <property type="match status" value="1"/>
</dbReference>
<dbReference type="PROSITE" id="PS00379">
    <property type="entry name" value="CDP_ALCOHOL_P_TRANSF"/>
    <property type="match status" value="1"/>
</dbReference>
<name>A0A8J6JG92_9FIRM</name>
<proteinExistence type="inferred from homology"/>
<keyword evidence="3" id="KW-1133">Transmembrane helix</keyword>
<reference evidence="4" key="1">
    <citation type="submission" date="2020-08" db="EMBL/GenBank/DDBJ databases">
        <title>Genome public.</title>
        <authorList>
            <person name="Liu C."/>
            <person name="Sun Q."/>
        </authorList>
    </citation>
    <scope>NUCLEOTIDE SEQUENCE</scope>
    <source>
        <strain evidence="4">NSJ-51</strain>
    </source>
</reference>
<dbReference type="EMBL" id="JACOPP010000022">
    <property type="protein sequence ID" value="MBC5734664.1"/>
    <property type="molecule type" value="Genomic_DNA"/>
</dbReference>
<feature type="transmembrane region" description="Helical" evidence="3">
    <location>
        <begin position="86"/>
        <end position="104"/>
    </location>
</feature>
<keyword evidence="3" id="KW-0812">Transmembrane</keyword>
<dbReference type="InterPro" id="IPR048254">
    <property type="entry name" value="CDP_ALCOHOL_P_TRANSF_CS"/>
</dbReference>
<sequence>MRNRLPSLLTAARFPLALGLLAAEVSTRFLALYLLCCLTDVLDGLAARRLNACSAFGARLDSAADLAVTAVLVWRLWPLAAPDPWLTLWICVAAAVRLAAALAARLRFGRFGFLHTWGNKCTGVLLALYPFALVLTGSRWTLVIVLIAASLSSLEELVIECRAEQWAPDRRGLWEKR</sequence>
<comment type="caution">
    <text evidence="4">The sequence shown here is derived from an EMBL/GenBank/DDBJ whole genome shotgun (WGS) entry which is preliminary data.</text>
</comment>
<dbReference type="GO" id="GO:0016020">
    <property type="term" value="C:membrane"/>
    <property type="evidence" value="ECO:0007669"/>
    <property type="project" value="InterPro"/>
</dbReference>
<organism evidence="4 5">
    <name type="scientific">Lawsonibacter hominis</name>
    <dbReference type="NCBI Taxonomy" id="2763053"/>
    <lineage>
        <taxon>Bacteria</taxon>
        <taxon>Bacillati</taxon>
        <taxon>Bacillota</taxon>
        <taxon>Clostridia</taxon>
        <taxon>Eubacteriales</taxon>
        <taxon>Oscillospiraceae</taxon>
        <taxon>Lawsonibacter</taxon>
    </lineage>
</organism>
<feature type="transmembrane region" description="Helical" evidence="3">
    <location>
        <begin position="124"/>
        <end position="149"/>
    </location>
</feature>
<comment type="similarity">
    <text evidence="2">Belongs to the CDP-alcohol phosphatidyltransferase class-I family.</text>
</comment>
<protein>
    <submittedName>
        <fullName evidence="4">CDP-alcohol phosphatidyltransferase family protein</fullName>
    </submittedName>
</protein>
<accession>A0A8J6JG92</accession>
<dbReference type="InterPro" id="IPR000462">
    <property type="entry name" value="CDP-OH_P_trans"/>
</dbReference>
<dbReference type="Pfam" id="PF01066">
    <property type="entry name" value="CDP-OH_P_transf"/>
    <property type="match status" value="1"/>
</dbReference>
<evidence type="ECO:0000256" key="1">
    <source>
        <dbReference type="ARBA" id="ARBA00022679"/>
    </source>
</evidence>
<keyword evidence="1 2" id="KW-0808">Transferase</keyword>
<dbReference type="AlphaFoldDB" id="A0A8J6JG92"/>
<dbReference type="Proteomes" id="UP000661435">
    <property type="component" value="Unassembled WGS sequence"/>
</dbReference>
<keyword evidence="3" id="KW-0472">Membrane</keyword>
<evidence type="ECO:0000256" key="2">
    <source>
        <dbReference type="RuleBase" id="RU003750"/>
    </source>
</evidence>
<dbReference type="GO" id="GO:0016780">
    <property type="term" value="F:phosphotransferase activity, for other substituted phosphate groups"/>
    <property type="evidence" value="ECO:0007669"/>
    <property type="project" value="InterPro"/>
</dbReference>
<dbReference type="GO" id="GO:0008654">
    <property type="term" value="P:phospholipid biosynthetic process"/>
    <property type="evidence" value="ECO:0007669"/>
    <property type="project" value="InterPro"/>
</dbReference>
<dbReference type="InterPro" id="IPR043130">
    <property type="entry name" value="CDP-OH_PTrfase_TM_dom"/>
</dbReference>
<evidence type="ECO:0000313" key="5">
    <source>
        <dbReference type="Proteomes" id="UP000661435"/>
    </source>
</evidence>
<gene>
    <name evidence="4" type="ORF">H8S57_13155</name>
</gene>
<dbReference type="RefSeq" id="WP_186908490.1">
    <property type="nucleotide sequence ID" value="NZ_JACOPP010000022.1"/>
</dbReference>
<evidence type="ECO:0000256" key="3">
    <source>
        <dbReference type="SAM" id="Phobius"/>
    </source>
</evidence>
<keyword evidence="5" id="KW-1185">Reference proteome</keyword>